<name>A0A7Y0BPU7_9SPHN</name>
<feature type="domain" description="Polysaccharide export protein N-terminal" evidence="3">
    <location>
        <begin position="55"/>
        <end position="125"/>
    </location>
</feature>
<accession>A0A7Y0BPU7</accession>
<dbReference type="Pfam" id="PF02563">
    <property type="entry name" value="Poly_export"/>
    <property type="match status" value="1"/>
</dbReference>
<evidence type="ECO:0000256" key="1">
    <source>
        <dbReference type="ARBA" id="ARBA00022729"/>
    </source>
</evidence>
<dbReference type="Proteomes" id="UP000583556">
    <property type="component" value="Unassembled WGS sequence"/>
</dbReference>
<dbReference type="AlphaFoldDB" id="A0A7Y0BPU7"/>
<dbReference type="RefSeq" id="WP_206069577.1">
    <property type="nucleotide sequence ID" value="NZ_JABBGM010000005.1"/>
</dbReference>
<dbReference type="PANTHER" id="PTHR33619:SF3">
    <property type="entry name" value="POLYSACCHARIDE EXPORT PROTEIN GFCE-RELATED"/>
    <property type="match status" value="1"/>
</dbReference>
<evidence type="ECO:0000256" key="2">
    <source>
        <dbReference type="SAM" id="SignalP"/>
    </source>
</evidence>
<dbReference type="GO" id="GO:0015159">
    <property type="term" value="F:polysaccharide transmembrane transporter activity"/>
    <property type="evidence" value="ECO:0007669"/>
    <property type="project" value="InterPro"/>
</dbReference>
<feature type="signal peptide" evidence="2">
    <location>
        <begin position="1"/>
        <end position="23"/>
    </location>
</feature>
<proteinExistence type="predicted"/>
<reference evidence="4 5" key="1">
    <citation type="submission" date="2020-04" db="EMBL/GenBank/DDBJ databases">
        <title>Novosphingobium sp. TW-4 isolated from soil.</title>
        <authorList>
            <person name="Dahal R.H."/>
            <person name="Chaudhary D.K."/>
        </authorList>
    </citation>
    <scope>NUCLEOTIDE SEQUENCE [LARGE SCALE GENOMIC DNA]</scope>
    <source>
        <strain evidence="4 5">TW-4</strain>
    </source>
</reference>
<dbReference type="InterPro" id="IPR003715">
    <property type="entry name" value="Poly_export_N"/>
</dbReference>
<dbReference type="Gene3D" id="3.10.560.10">
    <property type="entry name" value="Outer membrane lipoprotein wza domain like"/>
    <property type="match status" value="1"/>
</dbReference>
<evidence type="ECO:0000313" key="4">
    <source>
        <dbReference type="EMBL" id="NML94421.1"/>
    </source>
</evidence>
<dbReference type="PROSITE" id="PS51257">
    <property type="entry name" value="PROKAR_LIPOPROTEIN"/>
    <property type="match status" value="1"/>
</dbReference>
<evidence type="ECO:0000313" key="5">
    <source>
        <dbReference type="Proteomes" id="UP000583556"/>
    </source>
</evidence>
<dbReference type="Gene3D" id="3.30.1950.10">
    <property type="entry name" value="wza like domain"/>
    <property type="match status" value="1"/>
</dbReference>
<comment type="caution">
    <text evidence="4">The sequence shown here is derived from an EMBL/GenBank/DDBJ whole genome shotgun (WGS) entry which is preliminary data.</text>
</comment>
<organism evidence="4 5">
    <name type="scientific">Novosphingobium olei</name>
    <dbReference type="NCBI Taxonomy" id="2728851"/>
    <lineage>
        <taxon>Bacteria</taxon>
        <taxon>Pseudomonadati</taxon>
        <taxon>Pseudomonadota</taxon>
        <taxon>Alphaproteobacteria</taxon>
        <taxon>Sphingomonadales</taxon>
        <taxon>Sphingomonadaceae</taxon>
        <taxon>Novosphingobium</taxon>
    </lineage>
</organism>
<sequence length="241" mass="25938">MEPITMRHLRSTFLIGFSAVALAGCSSGVQNHLPVGAAAYQAIGDRNSDTSVTEVLQPGDRLAIRVIGEPELTSDQYFVDANGFVQVPLAGEVTAAGKSPRQLRADIIDKLAAKYIRHPDVSVIVIETTRNTYSVEGEVREPGVFEAGPDTTLLTAMARAKSPNNVAKLGEVMIFRTVNGQHMGARFDIRQIRAGNAPDPRVLAGDMVVVGYSSTRGVWRDILTAAPLLNVFVLLNNNVLN</sequence>
<dbReference type="EMBL" id="JABBGM010000005">
    <property type="protein sequence ID" value="NML94421.1"/>
    <property type="molecule type" value="Genomic_DNA"/>
</dbReference>
<gene>
    <name evidence="4" type="ORF">HHL27_12175</name>
</gene>
<feature type="chain" id="PRO_5031185949" evidence="2">
    <location>
        <begin position="24"/>
        <end position="241"/>
    </location>
</feature>
<evidence type="ECO:0000259" key="3">
    <source>
        <dbReference type="Pfam" id="PF02563"/>
    </source>
</evidence>
<keyword evidence="5" id="KW-1185">Reference proteome</keyword>
<dbReference type="InterPro" id="IPR049712">
    <property type="entry name" value="Poly_export"/>
</dbReference>
<keyword evidence="1 2" id="KW-0732">Signal</keyword>
<dbReference type="PANTHER" id="PTHR33619">
    <property type="entry name" value="POLYSACCHARIDE EXPORT PROTEIN GFCE-RELATED"/>
    <property type="match status" value="1"/>
</dbReference>
<protein>
    <submittedName>
        <fullName evidence="4">Polysaccharide export protein</fullName>
    </submittedName>
</protein>